<evidence type="ECO:0000313" key="3">
    <source>
        <dbReference type="Proteomes" id="UP001219518"/>
    </source>
</evidence>
<dbReference type="Proteomes" id="UP001219518">
    <property type="component" value="Unassembled WGS sequence"/>
</dbReference>
<keyword evidence="3" id="KW-1185">Reference proteome</keyword>
<accession>A0AAE1H4C3</accession>
<dbReference type="GO" id="GO:0071897">
    <property type="term" value="P:DNA biosynthetic process"/>
    <property type="evidence" value="ECO:0007669"/>
    <property type="project" value="UniProtKB-ARBA"/>
</dbReference>
<reference evidence="1" key="1">
    <citation type="submission" date="2021-07" db="EMBL/GenBank/DDBJ databases">
        <authorList>
            <person name="Catto M.A."/>
            <person name="Jacobson A."/>
            <person name="Kennedy G."/>
            <person name="Labadie P."/>
            <person name="Hunt B.G."/>
            <person name="Srinivasan R."/>
        </authorList>
    </citation>
    <scope>NUCLEOTIDE SEQUENCE</scope>
    <source>
        <strain evidence="1">PL_HMW_Pooled</strain>
        <tissue evidence="1">Head</tissue>
    </source>
</reference>
<evidence type="ECO:0000313" key="2">
    <source>
        <dbReference type="EMBL" id="KAK3915440.1"/>
    </source>
</evidence>
<dbReference type="InterPro" id="IPR043502">
    <property type="entry name" value="DNA/RNA_pol_sf"/>
</dbReference>
<dbReference type="Gene3D" id="3.10.10.10">
    <property type="entry name" value="HIV Type 1 Reverse Transcriptase, subunit A, domain 1"/>
    <property type="match status" value="1"/>
</dbReference>
<protein>
    <submittedName>
        <fullName evidence="1">Gag-Pol polyprotein</fullName>
    </submittedName>
</protein>
<organism evidence="1 3">
    <name type="scientific">Frankliniella fusca</name>
    <dbReference type="NCBI Taxonomy" id="407009"/>
    <lineage>
        <taxon>Eukaryota</taxon>
        <taxon>Metazoa</taxon>
        <taxon>Ecdysozoa</taxon>
        <taxon>Arthropoda</taxon>
        <taxon>Hexapoda</taxon>
        <taxon>Insecta</taxon>
        <taxon>Pterygota</taxon>
        <taxon>Neoptera</taxon>
        <taxon>Paraneoptera</taxon>
        <taxon>Thysanoptera</taxon>
        <taxon>Terebrantia</taxon>
        <taxon>Thripoidea</taxon>
        <taxon>Thripidae</taxon>
        <taxon>Frankliniella</taxon>
    </lineage>
</organism>
<evidence type="ECO:0000313" key="1">
    <source>
        <dbReference type="EMBL" id="KAK3914319.1"/>
    </source>
</evidence>
<dbReference type="SUPFAM" id="SSF56672">
    <property type="entry name" value="DNA/RNA polymerases"/>
    <property type="match status" value="1"/>
</dbReference>
<dbReference type="AlphaFoldDB" id="A0AAE1H4C3"/>
<dbReference type="EMBL" id="JAHWGI010000439">
    <property type="protein sequence ID" value="KAK3915440.1"/>
    <property type="molecule type" value="Genomic_DNA"/>
</dbReference>
<comment type="caution">
    <text evidence="1">The sequence shown here is derived from an EMBL/GenBank/DDBJ whole genome shotgun (WGS) entry which is preliminary data.</text>
</comment>
<sequence length="110" mass="12623">MNDFSIPNLDNADITAEQKLQVKNLCLDYHDVFGETMKPHATIPYVLGHLERKNEYTISRRQWPLSCKQKAIARKEIDKLINLGIVEEGPSIVNLPFFVTEKRDSTPDNP</sequence>
<proteinExistence type="predicted"/>
<gene>
    <name evidence="1" type="ORF">KUF71_000769</name>
    <name evidence="2" type="ORF">KUF71_000784</name>
</gene>
<dbReference type="EMBL" id="JAHWGI010000375">
    <property type="protein sequence ID" value="KAK3914319.1"/>
    <property type="molecule type" value="Genomic_DNA"/>
</dbReference>
<name>A0AAE1H4C3_9NEOP</name>
<reference evidence="1" key="2">
    <citation type="journal article" date="2023" name="BMC Genomics">
        <title>Pest status, molecular evolution, and epigenetic factors derived from the genome assembly of Frankliniella fusca, a thysanopteran phytovirus vector.</title>
        <authorList>
            <person name="Catto M.A."/>
            <person name="Labadie P.E."/>
            <person name="Jacobson A.L."/>
            <person name="Kennedy G.G."/>
            <person name="Srinivasan R."/>
            <person name="Hunt B.G."/>
        </authorList>
    </citation>
    <scope>NUCLEOTIDE SEQUENCE</scope>
    <source>
        <strain evidence="1">PL_HMW_Pooled</strain>
    </source>
</reference>